<sequence>KGYTTVIKGYDITNVHHPEKPLPKTGESSTLLFSLVGLVVTGLAGIFAYKRYANN</sequence>
<dbReference type="NCBIfam" id="TIGR01167">
    <property type="entry name" value="LPXTG_anchor"/>
    <property type="match status" value="1"/>
</dbReference>
<proteinExistence type="predicted"/>
<gene>
    <name evidence="7" type="ORF">JHK62_05470</name>
</gene>
<keyword evidence="8" id="KW-1185">Reference proteome</keyword>
<keyword evidence="4" id="KW-0572">Peptidoglycan-anchor</keyword>
<evidence type="ECO:0000259" key="6">
    <source>
        <dbReference type="PROSITE" id="PS50847"/>
    </source>
</evidence>
<dbReference type="PROSITE" id="PS50847">
    <property type="entry name" value="GRAM_POS_ANCHORING"/>
    <property type="match status" value="1"/>
</dbReference>
<evidence type="ECO:0000313" key="8">
    <source>
        <dbReference type="Proteomes" id="UP000653045"/>
    </source>
</evidence>
<reference evidence="7 8" key="1">
    <citation type="journal article" date="2021" name="Int. J. Syst. Evol. Microbiol.">
        <title>Streptococcus vicugnae sp. nov., isolated from faeces of alpacas (Vicugna pacos) and cattle (Bos taurus), Streptococcus zalophi sp. nov., and Streptococcus pacificus sp. nov., isolated from respiratory tract of California sea lions (Zalophus californianus).</title>
        <authorList>
            <person name="Volokhov D.V."/>
            <person name="Zagorodnyaya T.A."/>
            <person name="Shen Z."/>
            <person name="Blom J."/>
            <person name="Furtak V.A."/>
            <person name="Eisenberg T."/>
            <person name="Fan P."/>
            <person name="Jeong K.C."/>
            <person name="Gao Y."/>
            <person name="Zhang S."/>
            <person name="Amselle M."/>
        </authorList>
    </citation>
    <scope>NUCLEOTIDE SEQUENCE [LARGE SCALE GENOMIC DNA]</scope>
    <source>
        <strain evidence="7 8">CSL7591</strain>
    </source>
</reference>
<feature type="domain" description="Gram-positive cocci surface proteins LPxTG" evidence="6">
    <location>
        <begin position="22"/>
        <end position="55"/>
    </location>
</feature>
<accession>A0ABS0ZJF7</accession>
<organism evidence="7 8">
    <name type="scientific">Streptococcus pacificus</name>
    <dbReference type="NCBI Taxonomy" id="2740577"/>
    <lineage>
        <taxon>Bacteria</taxon>
        <taxon>Bacillati</taxon>
        <taxon>Bacillota</taxon>
        <taxon>Bacilli</taxon>
        <taxon>Lactobacillales</taxon>
        <taxon>Streptococcaceae</taxon>
        <taxon>Streptococcus</taxon>
    </lineage>
</organism>
<evidence type="ECO:0000256" key="2">
    <source>
        <dbReference type="ARBA" id="ARBA00022525"/>
    </source>
</evidence>
<comment type="caution">
    <text evidence="7">The sequence shown here is derived from an EMBL/GenBank/DDBJ whole genome shotgun (WGS) entry which is preliminary data.</text>
</comment>
<dbReference type="InterPro" id="IPR019931">
    <property type="entry name" value="LPXTG_anchor"/>
</dbReference>
<evidence type="ECO:0000256" key="1">
    <source>
        <dbReference type="ARBA" id="ARBA00022512"/>
    </source>
</evidence>
<evidence type="ECO:0000313" key="7">
    <source>
        <dbReference type="EMBL" id="MBJ8326117.1"/>
    </source>
</evidence>
<feature type="transmembrane region" description="Helical" evidence="5">
    <location>
        <begin position="31"/>
        <end position="49"/>
    </location>
</feature>
<dbReference type="Pfam" id="PF00746">
    <property type="entry name" value="Gram_pos_anchor"/>
    <property type="match status" value="1"/>
</dbReference>
<keyword evidence="5" id="KW-1133">Transmembrane helix</keyword>
<keyword evidence="5" id="KW-0812">Transmembrane</keyword>
<evidence type="ECO:0000256" key="3">
    <source>
        <dbReference type="ARBA" id="ARBA00022729"/>
    </source>
</evidence>
<dbReference type="EMBL" id="JAENBO010000004">
    <property type="protein sequence ID" value="MBJ8326117.1"/>
    <property type="molecule type" value="Genomic_DNA"/>
</dbReference>
<protein>
    <submittedName>
        <fullName evidence="7">LPXTG cell wall anchor domain-containing protein</fullName>
    </submittedName>
</protein>
<keyword evidence="1" id="KW-0134">Cell wall</keyword>
<evidence type="ECO:0000256" key="5">
    <source>
        <dbReference type="SAM" id="Phobius"/>
    </source>
</evidence>
<evidence type="ECO:0000256" key="4">
    <source>
        <dbReference type="ARBA" id="ARBA00023088"/>
    </source>
</evidence>
<keyword evidence="5" id="KW-0472">Membrane</keyword>
<keyword evidence="2" id="KW-0964">Secreted</keyword>
<keyword evidence="3" id="KW-0732">Signal</keyword>
<feature type="non-terminal residue" evidence="7">
    <location>
        <position position="1"/>
    </location>
</feature>
<name>A0ABS0ZJF7_9STRE</name>
<dbReference type="Proteomes" id="UP000653045">
    <property type="component" value="Unassembled WGS sequence"/>
</dbReference>